<evidence type="ECO:0000259" key="20">
    <source>
        <dbReference type="PROSITE" id="PS50110"/>
    </source>
</evidence>
<dbReference type="PANTHER" id="PTHR45339:SF1">
    <property type="entry name" value="HYBRID SIGNAL TRANSDUCTION HISTIDINE KINASE J"/>
    <property type="match status" value="1"/>
</dbReference>
<name>A0A1F6GBI4_9PROT</name>
<dbReference type="InterPro" id="IPR035965">
    <property type="entry name" value="PAS-like_dom_sf"/>
</dbReference>
<dbReference type="STRING" id="1817772.A2527_07085"/>
<dbReference type="SUPFAM" id="SSF47226">
    <property type="entry name" value="Histidine-containing phosphotransfer domain, HPT domain"/>
    <property type="match status" value="1"/>
</dbReference>
<dbReference type="EMBL" id="MFNE01000022">
    <property type="protein sequence ID" value="OGG95470.1"/>
    <property type="molecule type" value="Genomic_DNA"/>
</dbReference>
<dbReference type="InterPro" id="IPR003660">
    <property type="entry name" value="HAMP_dom"/>
</dbReference>
<feature type="modified residue" description="4-aspartylphosphate" evidence="17">
    <location>
        <position position="955"/>
    </location>
</feature>
<dbReference type="PROSITE" id="PS50894">
    <property type="entry name" value="HPT"/>
    <property type="match status" value="1"/>
</dbReference>
<dbReference type="PROSITE" id="PS50112">
    <property type="entry name" value="PAS"/>
    <property type="match status" value="1"/>
</dbReference>
<dbReference type="Pfam" id="PF00072">
    <property type="entry name" value="Response_reg"/>
    <property type="match status" value="2"/>
</dbReference>
<comment type="catalytic activity">
    <reaction evidence="1">
        <text>ATP + protein L-histidine = ADP + protein N-phospho-L-histidine.</text>
        <dbReference type="EC" id="2.7.13.3"/>
    </reaction>
</comment>
<evidence type="ECO:0000259" key="23">
    <source>
        <dbReference type="PROSITE" id="PS50894"/>
    </source>
</evidence>
<dbReference type="InterPro" id="IPR036641">
    <property type="entry name" value="HPT_dom_sf"/>
</dbReference>
<dbReference type="FunFam" id="3.30.565.10:FF:000010">
    <property type="entry name" value="Sensor histidine kinase RcsC"/>
    <property type="match status" value="1"/>
</dbReference>
<evidence type="ECO:0000256" key="16">
    <source>
        <dbReference type="PROSITE-ProRule" id="PRU00110"/>
    </source>
</evidence>
<keyword evidence="8" id="KW-0547">Nucleotide-binding</keyword>
<dbReference type="InterPro" id="IPR036097">
    <property type="entry name" value="HisK_dim/P_sf"/>
</dbReference>
<dbReference type="Gene3D" id="1.10.287.130">
    <property type="match status" value="1"/>
</dbReference>
<keyword evidence="9" id="KW-0418">Kinase</keyword>
<dbReference type="InterPro" id="IPR013767">
    <property type="entry name" value="PAS_fold"/>
</dbReference>
<dbReference type="InterPro" id="IPR036890">
    <property type="entry name" value="HATPase_C_sf"/>
</dbReference>
<feature type="domain" description="HPt" evidence="23">
    <location>
        <begin position="1062"/>
        <end position="1162"/>
    </location>
</feature>
<dbReference type="CDD" id="cd00082">
    <property type="entry name" value="HisKA"/>
    <property type="match status" value="1"/>
</dbReference>
<evidence type="ECO:0000259" key="21">
    <source>
        <dbReference type="PROSITE" id="PS50112"/>
    </source>
</evidence>
<dbReference type="Gene3D" id="6.10.340.10">
    <property type="match status" value="1"/>
</dbReference>
<dbReference type="SMART" id="SM00304">
    <property type="entry name" value="HAMP"/>
    <property type="match status" value="1"/>
</dbReference>
<dbReference type="SMART" id="SM00448">
    <property type="entry name" value="REC"/>
    <property type="match status" value="2"/>
</dbReference>
<dbReference type="Proteomes" id="UP000178449">
    <property type="component" value="Unassembled WGS sequence"/>
</dbReference>
<dbReference type="GO" id="GO:0005886">
    <property type="term" value="C:plasma membrane"/>
    <property type="evidence" value="ECO:0007669"/>
    <property type="project" value="UniProtKB-SubCell"/>
</dbReference>
<keyword evidence="10" id="KW-0067">ATP-binding</keyword>
<dbReference type="PROSITE" id="PS50885">
    <property type="entry name" value="HAMP"/>
    <property type="match status" value="1"/>
</dbReference>
<evidence type="ECO:0000256" key="4">
    <source>
        <dbReference type="ARBA" id="ARBA00022475"/>
    </source>
</evidence>
<dbReference type="CDD" id="cd06225">
    <property type="entry name" value="HAMP"/>
    <property type="match status" value="1"/>
</dbReference>
<dbReference type="PANTHER" id="PTHR45339">
    <property type="entry name" value="HYBRID SIGNAL TRANSDUCTION HISTIDINE KINASE J"/>
    <property type="match status" value="1"/>
</dbReference>
<dbReference type="GO" id="GO:0006355">
    <property type="term" value="P:regulation of DNA-templated transcription"/>
    <property type="evidence" value="ECO:0007669"/>
    <property type="project" value="InterPro"/>
</dbReference>
<proteinExistence type="predicted"/>
<keyword evidence="4" id="KW-1003">Cell membrane</keyword>
<feature type="domain" description="Response regulatory" evidence="20">
    <location>
        <begin position="760"/>
        <end position="879"/>
    </location>
</feature>
<dbReference type="Gene3D" id="1.20.120.160">
    <property type="entry name" value="HPT domain"/>
    <property type="match status" value="1"/>
</dbReference>
<comment type="caution">
    <text evidence="24">The sequence shown here is derived from an EMBL/GenBank/DDBJ whole genome shotgun (WGS) entry which is preliminary data.</text>
</comment>
<dbReference type="Gene3D" id="3.30.450.20">
    <property type="entry name" value="PAS domain"/>
    <property type="match status" value="1"/>
</dbReference>
<evidence type="ECO:0000256" key="8">
    <source>
        <dbReference type="ARBA" id="ARBA00022741"/>
    </source>
</evidence>
<keyword evidence="5 17" id="KW-0597">Phosphoprotein</keyword>
<comment type="subunit">
    <text evidence="14">At low DSF concentrations, interacts with RpfF.</text>
</comment>
<evidence type="ECO:0000256" key="11">
    <source>
        <dbReference type="ARBA" id="ARBA00022989"/>
    </source>
</evidence>
<evidence type="ECO:0000256" key="17">
    <source>
        <dbReference type="PROSITE-ProRule" id="PRU00169"/>
    </source>
</evidence>
<evidence type="ECO:0000256" key="13">
    <source>
        <dbReference type="ARBA" id="ARBA00023136"/>
    </source>
</evidence>
<evidence type="ECO:0000259" key="19">
    <source>
        <dbReference type="PROSITE" id="PS50109"/>
    </source>
</evidence>
<evidence type="ECO:0000256" key="6">
    <source>
        <dbReference type="ARBA" id="ARBA00022679"/>
    </source>
</evidence>
<dbReference type="SUPFAM" id="SSF158472">
    <property type="entry name" value="HAMP domain-like"/>
    <property type="match status" value="1"/>
</dbReference>
<feature type="modified residue" description="Phosphohistidine" evidence="16">
    <location>
        <position position="1101"/>
    </location>
</feature>
<dbReference type="InterPro" id="IPR008207">
    <property type="entry name" value="Sig_transdc_His_kin_Hpt_dom"/>
</dbReference>
<dbReference type="SUPFAM" id="SSF55785">
    <property type="entry name" value="PYP-like sensor domain (PAS domain)"/>
    <property type="match status" value="1"/>
</dbReference>
<evidence type="ECO:0000256" key="7">
    <source>
        <dbReference type="ARBA" id="ARBA00022692"/>
    </source>
</evidence>
<evidence type="ECO:0000259" key="22">
    <source>
        <dbReference type="PROSITE" id="PS50885"/>
    </source>
</evidence>
<keyword evidence="13 18" id="KW-0472">Membrane</keyword>
<dbReference type="GO" id="GO:0005524">
    <property type="term" value="F:ATP binding"/>
    <property type="evidence" value="ECO:0007669"/>
    <property type="project" value="UniProtKB-KW"/>
</dbReference>
<evidence type="ECO:0000256" key="10">
    <source>
        <dbReference type="ARBA" id="ARBA00022840"/>
    </source>
</evidence>
<feature type="transmembrane region" description="Helical" evidence="18">
    <location>
        <begin position="12"/>
        <end position="37"/>
    </location>
</feature>
<protein>
    <recommendedName>
        <fullName evidence="15">Sensory/regulatory protein RpfC</fullName>
        <ecNumber evidence="3">2.7.13.3</ecNumber>
    </recommendedName>
</protein>
<dbReference type="InterPro" id="IPR003661">
    <property type="entry name" value="HisK_dim/P_dom"/>
</dbReference>
<evidence type="ECO:0000313" key="24">
    <source>
        <dbReference type="EMBL" id="OGG95470.1"/>
    </source>
</evidence>
<evidence type="ECO:0000256" key="18">
    <source>
        <dbReference type="SAM" id="Phobius"/>
    </source>
</evidence>
<dbReference type="InterPro" id="IPR000014">
    <property type="entry name" value="PAS"/>
</dbReference>
<dbReference type="InterPro" id="IPR001789">
    <property type="entry name" value="Sig_transdc_resp-reg_receiver"/>
</dbReference>
<dbReference type="InterPro" id="IPR011006">
    <property type="entry name" value="CheY-like_superfamily"/>
</dbReference>
<dbReference type="InterPro" id="IPR005467">
    <property type="entry name" value="His_kinase_dom"/>
</dbReference>
<dbReference type="SUPFAM" id="SSF52172">
    <property type="entry name" value="CheY-like"/>
    <property type="match status" value="2"/>
</dbReference>
<evidence type="ECO:0000256" key="2">
    <source>
        <dbReference type="ARBA" id="ARBA00004651"/>
    </source>
</evidence>
<dbReference type="SUPFAM" id="SSF47384">
    <property type="entry name" value="Homodimeric domain of signal transducing histidine kinase"/>
    <property type="match status" value="1"/>
</dbReference>
<dbReference type="Pfam" id="PF02518">
    <property type="entry name" value="HATPase_c"/>
    <property type="match status" value="1"/>
</dbReference>
<dbReference type="SMART" id="SM00388">
    <property type="entry name" value="HisKA"/>
    <property type="match status" value="1"/>
</dbReference>
<dbReference type="CDD" id="cd00088">
    <property type="entry name" value="HPT"/>
    <property type="match status" value="1"/>
</dbReference>
<keyword evidence="12" id="KW-0902">Two-component regulatory system</keyword>
<dbReference type="CDD" id="cd00130">
    <property type="entry name" value="PAS"/>
    <property type="match status" value="1"/>
</dbReference>
<feature type="modified residue" description="4-aspartylphosphate" evidence="17">
    <location>
        <position position="812"/>
    </location>
</feature>
<dbReference type="InterPro" id="IPR004358">
    <property type="entry name" value="Sig_transdc_His_kin-like_C"/>
</dbReference>
<evidence type="ECO:0000256" key="9">
    <source>
        <dbReference type="ARBA" id="ARBA00022777"/>
    </source>
</evidence>
<sequence>MKAKRSSLKQQMLISHLSLAAIGVLLLLVAFFTTLWLRSSTHKLALISQPRMEALDHIDRGVYQSATILLNYITLPSQESRVLRNQVWKEFVYPSYKNLKDLTTQDETEINRHLDQLIDLLAELHSIQAQIESLAHTPEEQPARLLYNQSGMPLYRDLSEAAERLTRTGGGGFKKSIRRLGEDLEKINLRVLSYLDEGGEAQVLDEDFAQVNQLLAEAQKEASPLMAPALSGFNAGLLRYQSVCHEVFQARQAPDWNRSLYLQSTQMMPLQARVTQAILELDEILGGEIAGDANQATLIATVSMGVNLLLVLIMIISALWFSAKKSAAITRPIHHLAHASHAFAAGDLGQDIPVETNDELGDLTITFNRMKNSLVESYGRHLAIVDSAVDGIITFNHRGLIQSFNRAAEDIFGYTEEEALGLNISNLLPGTEEALESLDKYMEQVIKSKVGKGQEVSVLHKDQGLHPAYISISETLYRSETIYTGLIRDITEQKKMEAKLIRAKEEAQVANRLKSSFLANISHEIRTPMNGILGMTELALETNLNQNQRRYIKAANGGAKSLLKLLNDILDLSKMEGDHLTLEVIGFDLEQLLEECMETLSLDAQKKGLDFILKIEPQVPAFVMGDPTRLRQILVNLIGNAIKFTETGSVVIQLSQKERSEQEITLAFSVKDTGIGIPADRIDKIFESFTQTDDSTTRKYGGTGLGTTIAKQLVELMGGKIRVDSTLGQGTTFYFNLILKLPKNQPDERSKTLQGLPLKQVLVIDDNPTNLENFQSILTSWGLNPRLAQGPKEALYQIERAKARPFELIIMDVQMPDIDGITLARQIKENLAYKKTPIVFLFSFFTPQYQKALIELGEPLFLFKPVKREELKERIMDAARRLGLIQSEEPVTLADSKTLSFGRSAKVLVVDDDSTNRLLLETRLKEKMIQVSLAVSGEEALERVNNRSYDLILLDLQLPGLNGFETALALRRFEEEQHLKRTPILAISGTDQELARGAVFESGMDGLVAKPVDFNRLFPLISNLLGQLPEVQAKPSESETDLGSIEVPGIELAKGLCRWGDSQRAYLDALKDFRRQNLETAKALEQLIGSVEFSKIAALGHKIRGTAGNISAEGLAKTAEELENRAKELDHEGILLAGPACLLSLKEVLDSIEKLSKTLEQFQPVSAPTGEIYLEEARAKMVELEPAIGRGEAIHAERLAQELERLLGPHPSAFVAKEMFEQIDNFDFEAALKSLKIIQTSLD</sequence>
<evidence type="ECO:0000256" key="1">
    <source>
        <dbReference type="ARBA" id="ARBA00000085"/>
    </source>
</evidence>
<dbReference type="AlphaFoldDB" id="A0A1F6GBI4"/>
<dbReference type="SUPFAM" id="SSF55874">
    <property type="entry name" value="ATPase domain of HSP90 chaperone/DNA topoisomerase II/histidine kinase"/>
    <property type="match status" value="1"/>
</dbReference>
<organism evidence="24 25">
    <name type="scientific">Candidatus Lambdaproteobacteria bacterium RIFOXYD2_FULL_50_16</name>
    <dbReference type="NCBI Taxonomy" id="1817772"/>
    <lineage>
        <taxon>Bacteria</taxon>
        <taxon>Pseudomonadati</taxon>
        <taxon>Pseudomonadota</taxon>
        <taxon>Candidatus Lambdaproteobacteria</taxon>
    </lineage>
</organism>
<keyword evidence="6" id="KW-0808">Transferase</keyword>
<evidence type="ECO:0000256" key="15">
    <source>
        <dbReference type="ARBA" id="ARBA00068150"/>
    </source>
</evidence>
<feature type="domain" description="PAS" evidence="21">
    <location>
        <begin position="377"/>
        <end position="449"/>
    </location>
</feature>
<dbReference type="CDD" id="cd17546">
    <property type="entry name" value="REC_hyHK_CKI1_RcsC-like"/>
    <property type="match status" value="2"/>
</dbReference>
<dbReference type="NCBIfam" id="TIGR00229">
    <property type="entry name" value="sensory_box"/>
    <property type="match status" value="1"/>
</dbReference>
<evidence type="ECO:0000256" key="3">
    <source>
        <dbReference type="ARBA" id="ARBA00012438"/>
    </source>
</evidence>
<dbReference type="Pfam" id="PF00512">
    <property type="entry name" value="HisKA"/>
    <property type="match status" value="1"/>
</dbReference>
<dbReference type="SMART" id="SM00387">
    <property type="entry name" value="HATPase_c"/>
    <property type="match status" value="1"/>
</dbReference>
<dbReference type="Gene3D" id="3.30.565.10">
    <property type="entry name" value="Histidine kinase-like ATPase, C-terminal domain"/>
    <property type="match status" value="1"/>
</dbReference>
<reference evidence="24 25" key="1">
    <citation type="journal article" date="2016" name="Nat. Commun.">
        <title>Thousands of microbial genomes shed light on interconnected biogeochemical processes in an aquifer system.</title>
        <authorList>
            <person name="Anantharaman K."/>
            <person name="Brown C.T."/>
            <person name="Hug L.A."/>
            <person name="Sharon I."/>
            <person name="Castelle C.J."/>
            <person name="Probst A.J."/>
            <person name="Thomas B.C."/>
            <person name="Singh A."/>
            <person name="Wilkins M.J."/>
            <person name="Karaoz U."/>
            <person name="Brodie E.L."/>
            <person name="Williams K.H."/>
            <person name="Hubbard S.S."/>
            <person name="Banfield J.F."/>
        </authorList>
    </citation>
    <scope>NUCLEOTIDE SEQUENCE [LARGE SCALE GENOMIC DNA]</scope>
</reference>
<gene>
    <name evidence="24" type="ORF">A2527_07085</name>
</gene>
<dbReference type="CDD" id="cd16922">
    <property type="entry name" value="HATPase_EvgS-ArcB-TorS-like"/>
    <property type="match status" value="1"/>
</dbReference>
<evidence type="ECO:0000256" key="5">
    <source>
        <dbReference type="ARBA" id="ARBA00022553"/>
    </source>
</evidence>
<dbReference type="Pfam" id="PF00672">
    <property type="entry name" value="HAMP"/>
    <property type="match status" value="1"/>
</dbReference>
<comment type="subcellular location">
    <subcellularLocation>
        <location evidence="2">Cell membrane</location>
        <topology evidence="2">Multi-pass membrane protein</topology>
    </subcellularLocation>
</comment>
<dbReference type="GO" id="GO:0000155">
    <property type="term" value="F:phosphorelay sensor kinase activity"/>
    <property type="evidence" value="ECO:0007669"/>
    <property type="project" value="InterPro"/>
</dbReference>
<accession>A0A1F6GBI4</accession>
<evidence type="ECO:0000313" key="25">
    <source>
        <dbReference type="Proteomes" id="UP000178449"/>
    </source>
</evidence>
<evidence type="ECO:0000256" key="12">
    <source>
        <dbReference type="ARBA" id="ARBA00023012"/>
    </source>
</evidence>
<dbReference type="Pfam" id="PF01627">
    <property type="entry name" value="Hpt"/>
    <property type="match status" value="1"/>
</dbReference>
<dbReference type="EC" id="2.7.13.3" evidence="3"/>
<dbReference type="Gene3D" id="3.40.50.2300">
    <property type="match status" value="2"/>
</dbReference>
<dbReference type="SMART" id="SM00091">
    <property type="entry name" value="PAS"/>
    <property type="match status" value="1"/>
</dbReference>
<dbReference type="InterPro" id="IPR003594">
    <property type="entry name" value="HATPase_dom"/>
</dbReference>
<feature type="domain" description="Response regulatory" evidence="20">
    <location>
        <begin position="906"/>
        <end position="1025"/>
    </location>
</feature>
<dbReference type="PROSITE" id="PS50109">
    <property type="entry name" value="HIS_KIN"/>
    <property type="match status" value="1"/>
</dbReference>
<dbReference type="PRINTS" id="PR00344">
    <property type="entry name" value="BCTRLSENSOR"/>
</dbReference>
<dbReference type="FunFam" id="1.10.287.130:FF:000002">
    <property type="entry name" value="Two-component osmosensing histidine kinase"/>
    <property type="match status" value="1"/>
</dbReference>
<keyword evidence="7 18" id="KW-0812">Transmembrane</keyword>
<keyword evidence="11 18" id="KW-1133">Transmembrane helix</keyword>
<feature type="domain" description="HAMP" evidence="22">
    <location>
        <begin position="327"/>
        <end position="379"/>
    </location>
</feature>
<evidence type="ECO:0000256" key="14">
    <source>
        <dbReference type="ARBA" id="ARBA00064003"/>
    </source>
</evidence>
<dbReference type="PROSITE" id="PS50110">
    <property type="entry name" value="RESPONSE_REGULATORY"/>
    <property type="match status" value="2"/>
</dbReference>
<feature type="domain" description="Histidine kinase" evidence="19">
    <location>
        <begin position="520"/>
        <end position="741"/>
    </location>
</feature>
<dbReference type="Pfam" id="PF00989">
    <property type="entry name" value="PAS"/>
    <property type="match status" value="1"/>
</dbReference>